<keyword evidence="2" id="KW-1185">Reference proteome</keyword>
<evidence type="ECO:0000313" key="2">
    <source>
        <dbReference type="Proteomes" id="UP000289340"/>
    </source>
</evidence>
<evidence type="ECO:0000313" key="1">
    <source>
        <dbReference type="EMBL" id="RZC02523.1"/>
    </source>
</evidence>
<dbReference type="AlphaFoldDB" id="A0A445JVK8"/>
<proteinExistence type="predicted"/>
<comment type="caution">
    <text evidence="1">The sequence shown here is derived from an EMBL/GenBank/DDBJ whole genome shotgun (WGS) entry which is preliminary data.</text>
</comment>
<dbReference type="Proteomes" id="UP000289340">
    <property type="component" value="Chromosome 7"/>
</dbReference>
<feature type="non-terminal residue" evidence="1">
    <location>
        <position position="1"/>
    </location>
</feature>
<dbReference type="EMBL" id="QZWG01000007">
    <property type="protein sequence ID" value="RZC02523.1"/>
    <property type="molecule type" value="Genomic_DNA"/>
</dbReference>
<gene>
    <name evidence="1" type="ORF">D0Y65_017595</name>
</gene>
<name>A0A445JVK8_GLYSO</name>
<reference evidence="1 2" key="1">
    <citation type="submission" date="2018-09" db="EMBL/GenBank/DDBJ databases">
        <title>A high-quality reference genome of wild soybean provides a powerful tool to mine soybean genomes.</title>
        <authorList>
            <person name="Xie M."/>
            <person name="Chung C.Y.L."/>
            <person name="Li M.-W."/>
            <person name="Wong F.-L."/>
            <person name="Chan T.-F."/>
            <person name="Lam H.-M."/>
        </authorList>
    </citation>
    <scope>NUCLEOTIDE SEQUENCE [LARGE SCALE GENOMIC DNA]</scope>
    <source>
        <strain evidence="2">cv. W05</strain>
        <tissue evidence="1">Hypocotyl of etiolated seedlings</tissue>
    </source>
</reference>
<sequence>SQKIQKRWKNTLKLRFLSQKLHEYRLTTVLNVLKNKDAVNNLQNCSYVDGEAATEEMKKSYHVLRKIE</sequence>
<organism evidence="1 2">
    <name type="scientific">Glycine soja</name>
    <name type="common">Wild soybean</name>
    <dbReference type="NCBI Taxonomy" id="3848"/>
    <lineage>
        <taxon>Eukaryota</taxon>
        <taxon>Viridiplantae</taxon>
        <taxon>Streptophyta</taxon>
        <taxon>Embryophyta</taxon>
        <taxon>Tracheophyta</taxon>
        <taxon>Spermatophyta</taxon>
        <taxon>Magnoliopsida</taxon>
        <taxon>eudicotyledons</taxon>
        <taxon>Gunneridae</taxon>
        <taxon>Pentapetalae</taxon>
        <taxon>rosids</taxon>
        <taxon>fabids</taxon>
        <taxon>Fabales</taxon>
        <taxon>Fabaceae</taxon>
        <taxon>Papilionoideae</taxon>
        <taxon>50 kb inversion clade</taxon>
        <taxon>NPAAA clade</taxon>
        <taxon>indigoferoid/millettioid clade</taxon>
        <taxon>Phaseoleae</taxon>
        <taxon>Glycine</taxon>
        <taxon>Glycine subgen. Soja</taxon>
    </lineage>
</organism>
<accession>A0A445JVK8</accession>
<protein>
    <submittedName>
        <fullName evidence="1">Uncharacterized protein</fullName>
    </submittedName>
</protein>